<comment type="subcellular location">
    <subcellularLocation>
        <location evidence="1">Secreted</location>
    </subcellularLocation>
</comment>
<evidence type="ECO:0000313" key="7">
    <source>
        <dbReference type="Proteomes" id="UP001318860"/>
    </source>
</evidence>
<dbReference type="InterPro" id="IPR009009">
    <property type="entry name" value="RlpA-like_DPBB"/>
</dbReference>
<dbReference type="InterPro" id="IPR007112">
    <property type="entry name" value="Expansin/allergen_DPBB_dom"/>
</dbReference>
<evidence type="ECO:0000313" key="6">
    <source>
        <dbReference type="EMBL" id="KAK6155905.1"/>
    </source>
</evidence>
<dbReference type="SMART" id="SM00837">
    <property type="entry name" value="DPBB_1"/>
    <property type="match status" value="1"/>
</dbReference>
<dbReference type="Gene3D" id="2.60.40.760">
    <property type="entry name" value="Expansin, cellulose-binding-like domain"/>
    <property type="match status" value="1"/>
</dbReference>
<dbReference type="SUPFAM" id="SSF50685">
    <property type="entry name" value="Barwin-like endoglucanases"/>
    <property type="match status" value="1"/>
</dbReference>
<gene>
    <name evidence="6" type="ORF">DH2020_010153</name>
</gene>
<name>A0ABR0XA59_REHGL</name>
<organism evidence="6 7">
    <name type="scientific">Rehmannia glutinosa</name>
    <name type="common">Chinese foxglove</name>
    <dbReference type="NCBI Taxonomy" id="99300"/>
    <lineage>
        <taxon>Eukaryota</taxon>
        <taxon>Viridiplantae</taxon>
        <taxon>Streptophyta</taxon>
        <taxon>Embryophyta</taxon>
        <taxon>Tracheophyta</taxon>
        <taxon>Spermatophyta</taxon>
        <taxon>Magnoliopsida</taxon>
        <taxon>eudicotyledons</taxon>
        <taxon>Gunneridae</taxon>
        <taxon>Pentapetalae</taxon>
        <taxon>asterids</taxon>
        <taxon>lamiids</taxon>
        <taxon>Lamiales</taxon>
        <taxon>Orobanchaceae</taxon>
        <taxon>Rehmannieae</taxon>
        <taxon>Rehmannia</taxon>
    </lineage>
</organism>
<protein>
    <recommendedName>
        <fullName evidence="8">Expansin-like EG45 domain-containing protein</fullName>
    </recommendedName>
</protein>
<dbReference type="Gene3D" id="2.40.40.10">
    <property type="entry name" value="RlpA-like domain"/>
    <property type="match status" value="1"/>
</dbReference>
<dbReference type="PANTHER" id="PTHR31692">
    <property type="entry name" value="EXPANSIN-B3"/>
    <property type="match status" value="1"/>
</dbReference>
<dbReference type="PRINTS" id="PR00829">
    <property type="entry name" value="LOLP1ALLERGN"/>
</dbReference>
<evidence type="ECO:0000256" key="1">
    <source>
        <dbReference type="ARBA" id="ARBA00004613"/>
    </source>
</evidence>
<dbReference type="PROSITE" id="PS50842">
    <property type="entry name" value="EXPANSIN_EG45"/>
    <property type="match status" value="1"/>
</dbReference>
<sequence length="290" mass="32206">MSIFNYKVLLWYGLKRHVKDEKIKLEEKLGHAFDDWKFNQMGKEASKNWTLEERKKLGVYFEKAFFMEGAVHWSSAGATWYGSPNGAGSDGGACGYGNLVSQAPFSSLVTGIGPSLYKSGKECGACYQIKCTKHRSCSRKPVRVVITDFCPGGPCVSDKAHFDLSGTSFGAMAIPGQEDKLRDAGLLAIIREKLLCSTLTRDQIQTISRWQGDGDLARVDLQQTSSESSEWWEMNQSWGAVWQLNPGSKLHPPFSVRLISQYSGQTLVAKNVIPKGWKPGATYRSVVNYL</sequence>
<evidence type="ECO:0000256" key="3">
    <source>
        <dbReference type="RuleBase" id="RU003460"/>
    </source>
</evidence>
<dbReference type="InterPro" id="IPR007117">
    <property type="entry name" value="Expansin_CBD"/>
</dbReference>
<reference evidence="6 7" key="1">
    <citation type="journal article" date="2021" name="Comput. Struct. Biotechnol. J.">
        <title>De novo genome assembly of the potent medicinal plant Rehmannia glutinosa using nanopore technology.</title>
        <authorList>
            <person name="Ma L."/>
            <person name="Dong C."/>
            <person name="Song C."/>
            <person name="Wang X."/>
            <person name="Zheng X."/>
            <person name="Niu Y."/>
            <person name="Chen S."/>
            <person name="Feng W."/>
        </authorList>
    </citation>
    <scope>NUCLEOTIDE SEQUENCE [LARGE SCALE GENOMIC DNA]</scope>
    <source>
        <strain evidence="6">DH-2019</strain>
    </source>
</reference>
<dbReference type="EMBL" id="JABTTQ020000005">
    <property type="protein sequence ID" value="KAK6155905.1"/>
    <property type="molecule type" value="Genomic_DNA"/>
</dbReference>
<dbReference type="PRINTS" id="PR01225">
    <property type="entry name" value="EXPANSNFAMLY"/>
</dbReference>
<evidence type="ECO:0008006" key="8">
    <source>
        <dbReference type="Google" id="ProtNLM"/>
    </source>
</evidence>
<proteinExistence type="inferred from homology"/>
<dbReference type="Proteomes" id="UP001318860">
    <property type="component" value="Unassembled WGS sequence"/>
</dbReference>
<accession>A0ABR0XA59</accession>
<keyword evidence="7" id="KW-1185">Reference proteome</keyword>
<dbReference type="PANTHER" id="PTHR31692:SF49">
    <property type="entry name" value="EXPANSIN-B15-LIKE"/>
    <property type="match status" value="1"/>
</dbReference>
<evidence type="ECO:0000259" key="4">
    <source>
        <dbReference type="PROSITE" id="PS50842"/>
    </source>
</evidence>
<dbReference type="InterPro" id="IPR005795">
    <property type="entry name" value="LolPI"/>
</dbReference>
<dbReference type="PROSITE" id="PS50843">
    <property type="entry name" value="EXPANSIN_CBD"/>
    <property type="match status" value="1"/>
</dbReference>
<dbReference type="Pfam" id="PF01357">
    <property type="entry name" value="Expansin_C"/>
    <property type="match status" value="1"/>
</dbReference>
<dbReference type="Pfam" id="PF03330">
    <property type="entry name" value="DPBB_1"/>
    <property type="match status" value="1"/>
</dbReference>
<evidence type="ECO:0000256" key="2">
    <source>
        <dbReference type="ARBA" id="ARBA00022525"/>
    </source>
</evidence>
<dbReference type="CDD" id="cd22275">
    <property type="entry name" value="DPBB_EXPB_N"/>
    <property type="match status" value="1"/>
</dbReference>
<dbReference type="InterPro" id="IPR036749">
    <property type="entry name" value="Expansin_CBD_sf"/>
</dbReference>
<dbReference type="SUPFAM" id="SSF49590">
    <property type="entry name" value="PHL pollen allergen"/>
    <property type="match status" value="1"/>
</dbReference>
<evidence type="ECO:0000259" key="5">
    <source>
        <dbReference type="PROSITE" id="PS50843"/>
    </source>
</evidence>
<feature type="domain" description="Expansin-like EG45" evidence="4">
    <location>
        <begin position="91"/>
        <end position="196"/>
    </location>
</feature>
<comment type="similarity">
    <text evidence="3">Belongs to the expansin family.</text>
</comment>
<comment type="caution">
    <text evidence="6">The sequence shown here is derived from an EMBL/GenBank/DDBJ whole genome shotgun (WGS) entry which is preliminary data.</text>
</comment>
<dbReference type="InterPro" id="IPR036908">
    <property type="entry name" value="RlpA-like_sf"/>
</dbReference>
<feature type="domain" description="Expansin-like CBD" evidence="5">
    <location>
        <begin position="212"/>
        <end position="285"/>
    </location>
</feature>
<keyword evidence="2" id="KW-0964">Secreted</keyword>
<dbReference type="InterPro" id="IPR007118">
    <property type="entry name" value="Expan_Lol_pI"/>
</dbReference>